<dbReference type="GO" id="GO:0008097">
    <property type="term" value="F:5S rRNA binding"/>
    <property type="evidence" value="ECO:0007669"/>
    <property type="project" value="InterPro"/>
</dbReference>
<organism evidence="9 10">
    <name type="scientific">Candidatus Roizmanbacteria bacterium CG11_big_fil_rev_8_21_14_0_20_35_14</name>
    <dbReference type="NCBI Taxonomy" id="1974855"/>
    <lineage>
        <taxon>Bacteria</taxon>
        <taxon>Candidatus Roizmaniibacteriota</taxon>
    </lineage>
</organism>
<comment type="subunit">
    <text evidence="5">Part of the 50S ribosomal subunit; part of the 5S rRNA/L5/L18/L25 subcomplex. Contacts the 5S rRNA. Binds to the 5S rRNA independently of L5 and L18.</text>
</comment>
<keyword evidence="4 5" id="KW-0687">Ribonucleoprotein</keyword>
<evidence type="ECO:0000259" key="8">
    <source>
        <dbReference type="Pfam" id="PF14693"/>
    </source>
</evidence>
<feature type="domain" description="Large ribosomal subunit protein bL25 beta" evidence="8">
    <location>
        <begin position="104"/>
        <end position="188"/>
    </location>
</feature>
<evidence type="ECO:0000313" key="9">
    <source>
        <dbReference type="EMBL" id="PIQ72176.1"/>
    </source>
</evidence>
<feature type="domain" description="Large ribosomal subunit protein bL25 L25" evidence="7">
    <location>
        <begin position="11"/>
        <end position="96"/>
    </location>
</feature>
<dbReference type="GO" id="GO:0022625">
    <property type="term" value="C:cytosolic large ribosomal subunit"/>
    <property type="evidence" value="ECO:0007669"/>
    <property type="project" value="TreeGrafter"/>
</dbReference>
<protein>
    <recommendedName>
        <fullName evidence="5">Large ribosomal subunit protein bL25</fullName>
    </recommendedName>
    <alternativeName>
        <fullName evidence="5">General stress protein CTC</fullName>
    </alternativeName>
</protein>
<dbReference type="PANTHER" id="PTHR33284">
    <property type="entry name" value="RIBOSOMAL PROTEIN L25/GLN-TRNA SYNTHETASE, ANTI-CODON-BINDING DOMAIN-CONTAINING PROTEIN"/>
    <property type="match status" value="1"/>
</dbReference>
<sequence>MKKTASDKLTLELKNRELTGKKAKKLRKEGLILANIYGPEFKSQSVSVDSKVFAKTYRTARETAVVYLKLNKDEIPVLIKNIQKHPVTDMILHVDFRKIDLKKKIQTGVPIKVVGASEAVSQKAGVLLIQSETILVEALPQNIPSHIEVNISIIKDIGQEIKVADLKKSDRYEIKTSPEKVVVSVVEHKEESITPDTTAAAAPEVITEAPVEDEEGAPAKTGETAATQEKGKPTEIKPEAKGKPSKPEGKPAENKPATPAPKK</sequence>
<dbReference type="InterPro" id="IPR020930">
    <property type="entry name" value="Ribosomal_uL5_bac-type"/>
</dbReference>
<dbReference type="NCBIfam" id="TIGR00731">
    <property type="entry name" value="bL25_bact_ctc"/>
    <property type="match status" value="1"/>
</dbReference>
<dbReference type="Proteomes" id="UP000229570">
    <property type="component" value="Unassembled WGS sequence"/>
</dbReference>
<gene>
    <name evidence="5" type="primary">rplY</name>
    <name evidence="5" type="synonym">ctc</name>
    <name evidence="9" type="ORF">COV86_04460</name>
</gene>
<dbReference type="AlphaFoldDB" id="A0A2H0KLS4"/>
<dbReference type="GO" id="GO:0006412">
    <property type="term" value="P:translation"/>
    <property type="evidence" value="ECO:0007669"/>
    <property type="project" value="UniProtKB-UniRule"/>
</dbReference>
<evidence type="ECO:0000256" key="3">
    <source>
        <dbReference type="ARBA" id="ARBA00022980"/>
    </source>
</evidence>
<keyword evidence="3 5" id="KW-0689">Ribosomal protein</keyword>
<accession>A0A2H0KLS4</accession>
<evidence type="ECO:0000259" key="7">
    <source>
        <dbReference type="Pfam" id="PF01386"/>
    </source>
</evidence>
<evidence type="ECO:0000313" key="10">
    <source>
        <dbReference type="Proteomes" id="UP000229570"/>
    </source>
</evidence>
<dbReference type="EMBL" id="PCVL01000068">
    <property type="protein sequence ID" value="PIQ72176.1"/>
    <property type="molecule type" value="Genomic_DNA"/>
</dbReference>
<dbReference type="InterPro" id="IPR037121">
    <property type="entry name" value="Ribosomal_bL25_C"/>
</dbReference>
<proteinExistence type="inferred from homology"/>
<comment type="function">
    <text evidence="5">This is one of the proteins that binds to the 5S RNA in the ribosome where it forms part of the central protuberance.</text>
</comment>
<feature type="region of interest" description="Disordered" evidence="6">
    <location>
        <begin position="188"/>
        <end position="263"/>
    </location>
</feature>
<dbReference type="Pfam" id="PF14693">
    <property type="entry name" value="Ribosomal_TL5_C"/>
    <property type="match status" value="1"/>
</dbReference>
<dbReference type="CDD" id="cd00495">
    <property type="entry name" value="Ribosomal_L25_TL5_CTC"/>
    <property type="match status" value="1"/>
</dbReference>
<comment type="similarity">
    <text evidence="5">Belongs to the bacterial ribosomal protein bL25 family. CTC subfamily.</text>
</comment>
<dbReference type="Pfam" id="PF01386">
    <property type="entry name" value="Ribosomal_L25p"/>
    <property type="match status" value="1"/>
</dbReference>
<dbReference type="InterPro" id="IPR029751">
    <property type="entry name" value="Ribosomal_L25_dom"/>
</dbReference>
<feature type="compositionally biased region" description="Basic and acidic residues" evidence="6">
    <location>
        <begin position="229"/>
        <end position="253"/>
    </location>
</feature>
<evidence type="ECO:0000256" key="1">
    <source>
        <dbReference type="ARBA" id="ARBA00022730"/>
    </source>
</evidence>
<dbReference type="PANTHER" id="PTHR33284:SF1">
    <property type="entry name" value="RIBOSOMAL PROTEIN L25_GLN-TRNA SYNTHETASE, ANTI-CODON-BINDING DOMAIN-CONTAINING PROTEIN"/>
    <property type="match status" value="1"/>
</dbReference>
<evidence type="ECO:0000256" key="5">
    <source>
        <dbReference type="HAMAP-Rule" id="MF_01334"/>
    </source>
</evidence>
<evidence type="ECO:0000256" key="4">
    <source>
        <dbReference type="ARBA" id="ARBA00023274"/>
    </source>
</evidence>
<dbReference type="HAMAP" id="MF_01334">
    <property type="entry name" value="Ribosomal_bL25_CTC"/>
    <property type="match status" value="1"/>
</dbReference>
<keyword evidence="1 5" id="KW-0699">rRNA-binding</keyword>
<comment type="caution">
    <text evidence="9">The sequence shown here is derived from an EMBL/GenBank/DDBJ whole genome shotgun (WGS) entry which is preliminary data.</text>
</comment>
<dbReference type="InterPro" id="IPR001021">
    <property type="entry name" value="Ribosomal_bL25_long"/>
</dbReference>
<dbReference type="SUPFAM" id="SSF50715">
    <property type="entry name" value="Ribosomal protein L25-like"/>
    <property type="match status" value="1"/>
</dbReference>
<dbReference type="InterPro" id="IPR020056">
    <property type="entry name" value="Rbsml_bL25/Gln-tRNA_synth_N"/>
</dbReference>
<dbReference type="GO" id="GO:0003735">
    <property type="term" value="F:structural constituent of ribosome"/>
    <property type="evidence" value="ECO:0007669"/>
    <property type="project" value="InterPro"/>
</dbReference>
<keyword evidence="2 5" id="KW-0694">RNA-binding</keyword>
<evidence type="ECO:0000256" key="2">
    <source>
        <dbReference type="ARBA" id="ARBA00022884"/>
    </source>
</evidence>
<name>A0A2H0KLS4_9BACT</name>
<dbReference type="InterPro" id="IPR020057">
    <property type="entry name" value="Ribosomal_bL25_b-dom"/>
</dbReference>
<dbReference type="Gene3D" id="2.170.120.20">
    <property type="entry name" value="Ribosomal protein L25, beta domain"/>
    <property type="match status" value="1"/>
</dbReference>
<evidence type="ECO:0000256" key="6">
    <source>
        <dbReference type="SAM" id="MobiDB-lite"/>
    </source>
</evidence>
<dbReference type="Gene3D" id="2.40.240.10">
    <property type="entry name" value="Ribosomal Protein L25, Chain P"/>
    <property type="match status" value="1"/>
</dbReference>
<reference evidence="9 10" key="1">
    <citation type="submission" date="2017-09" db="EMBL/GenBank/DDBJ databases">
        <title>Depth-based differentiation of microbial function through sediment-hosted aquifers and enrichment of novel symbionts in the deep terrestrial subsurface.</title>
        <authorList>
            <person name="Probst A.J."/>
            <person name="Ladd B."/>
            <person name="Jarett J.K."/>
            <person name="Geller-Mcgrath D.E."/>
            <person name="Sieber C.M."/>
            <person name="Emerson J.B."/>
            <person name="Anantharaman K."/>
            <person name="Thomas B.C."/>
            <person name="Malmstrom R."/>
            <person name="Stieglmeier M."/>
            <person name="Klingl A."/>
            <person name="Woyke T."/>
            <person name="Ryan C.M."/>
            <person name="Banfield J.F."/>
        </authorList>
    </citation>
    <scope>NUCLEOTIDE SEQUENCE [LARGE SCALE GENOMIC DNA]</scope>
    <source>
        <strain evidence="9">CG11_big_fil_rev_8_21_14_0_20_35_14</strain>
    </source>
</reference>
<dbReference type="InterPro" id="IPR011035">
    <property type="entry name" value="Ribosomal_bL25/Gln-tRNA_synth"/>
</dbReference>